<feature type="region of interest" description="Disordered" evidence="1">
    <location>
        <begin position="121"/>
        <end position="192"/>
    </location>
</feature>
<feature type="region of interest" description="Disordered" evidence="1">
    <location>
        <begin position="67"/>
        <end position="99"/>
    </location>
</feature>
<sequence>MGERKLNFNAPLLSVRRFSSPSAPEDRRNRKELRILCPTDDLRFPLCGSDLELDQVTKPVAIPFNWEKIPGRPKDGSGPEPHPHKEASVTPRLPPGRFMDIIKQPSKKESDDTDRFRCQIVPYSSNDKGLSRGGINEEGGSDLEDEDGVYSDALDTLSPTDSFSMNYSASGLSGSDGPDEKPSGTFSTDPQTRDFMLSRFLPAAKAMALGPSRYPSRKQSAPTEQPREIKRMVSYDRKLLVNRNRSDTMALCVQKKEEAESEDEDCEYDYSGNQSAKGCGLLPRLCFKNSFCLLNPVPGIKLRAQVAESSAREIARPGKTAYIQSHSQTPQKLAWDAVDQPKLRYGARSGELHKVAKKQTGESSRFTHSGELQTTGRLSPYRCSRGAGVSPYRNETPRSPFRGVGFLGIPKDVENVKANRFGQYIEGSNKNKQVLGSISPAVEKILYVDAVNIPEVSSLSKGSTDSAGEDVDTSLESRGVEETSTTESVFQEIKCLNISNDGGIFETAVSIDADLSPTPAISHQRGQEATMEGSGQSQGLEKRSSSFECSKLTSEGNLNIGSYQILKADEIGNANASDEQCPVRPPLPKSPSESWLWRTLPSISSGNPFSHLKLGTPTLLRKQDPKTSSPNAKWETIVKSSRLHHDHVRYSEVMASFFILIRFPMV</sequence>
<comment type="caution">
    <text evidence="2">The sequence shown here is derived from an EMBL/GenBank/DDBJ whole genome shotgun (WGS) entry which is preliminary data.</text>
</comment>
<dbReference type="Proteomes" id="UP000516437">
    <property type="component" value="Chromosome 6"/>
</dbReference>
<feature type="region of interest" description="Disordered" evidence="1">
    <location>
        <begin position="517"/>
        <end position="548"/>
    </location>
</feature>
<gene>
    <name evidence="2" type="ORF">CJ030_MR6G003915</name>
</gene>
<feature type="compositionally biased region" description="Polar residues" evidence="1">
    <location>
        <begin position="361"/>
        <end position="377"/>
    </location>
</feature>
<evidence type="ECO:0000313" key="3">
    <source>
        <dbReference type="Proteomes" id="UP000516437"/>
    </source>
</evidence>
<reference evidence="2 3" key="1">
    <citation type="journal article" date="2019" name="Plant Biotechnol. J.">
        <title>The red bayberry genome and genetic basis of sex determination.</title>
        <authorList>
            <person name="Jia H.M."/>
            <person name="Jia H.J."/>
            <person name="Cai Q.L."/>
            <person name="Wang Y."/>
            <person name="Zhao H.B."/>
            <person name="Yang W.F."/>
            <person name="Wang G.Y."/>
            <person name="Li Y.H."/>
            <person name="Zhan D.L."/>
            <person name="Shen Y.T."/>
            <person name="Niu Q.F."/>
            <person name="Chang L."/>
            <person name="Qiu J."/>
            <person name="Zhao L."/>
            <person name="Xie H.B."/>
            <person name="Fu W.Y."/>
            <person name="Jin J."/>
            <person name="Li X.W."/>
            <person name="Jiao Y."/>
            <person name="Zhou C.C."/>
            <person name="Tu T."/>
            <person name="Chai C.Y."/>
            <person name="Gao J.L."/>
            <person name="Fan L.J."/>
            <person name="van de Weg E."/>
            <person name="Wang J.Y."/>
            <person name="Gao Z.S."/>
        </authorList>
    </citation>
    <scope>NUCLEOTIDE SEQUENCE [LARGE SCALE GENOMIC DNA]</scope>
    <source>
        <tissue evidence="2">Leaves</tissue>
    </source>
</reference>
<accession>A0A6A1VBU5</accession>
<feature type="compositionally biased region" description="Acidic residues" evidence="1">
    <location>
        <begin position="139"/>
        <end position="149"/>
    </location>
</feature>
<organism evidence="2 3">
    <name type="scientific">Morella rubra</name>
    <name type="common">Chinese bayberry</name>
    <dbReference type="NCBI Taxonomy" id="262757"/>
    <lineage>
        <taxon>Eukaryota</taxon>
        <taxon>Viridiplantae</taxon>
        <taxon>Streptophyta</taxon>
        <taxon>Embryophyta</taxon>
        <taxon>Tracheophyta</taxon>
        <taxon>Spermatophyta</taxon>
        <taxon>Magnoliopsida</taxon>
        <taxon>eudicotyledons</taxon>
        <taxon>Gunneridae</taxon>
        <taxon>Pentapetalae</taxon>
        <taxon>rosids</taxon>
        <taxon>fabids</taxon>
        <taxon>Fagales</taxon>
        <taxon>Myricaceae</taxon>
        <taxon>Morella</taxon>
    </lineage>
</organism>
<feature type="compositionally biased region" description="Basic and acidic residues" evidence="1">
    <location>
        <begin position="69"/>
        <end position="87"/>
    </location>
</feature>
<evidence type="ECO:0000256" key="1">
    <source>
        <dbReference type="SAM" id="MobiDB-lite"/>
    </source>
</evidence>
<feature type="region of interest" description="Disordered" evidence="1">
    <location>
        <begin position="458"/>
        <end position="484"/>
    </location>
</feature>
<dbReference type="EMBL" id="RXIC02000024">
    <property type="protein sequence ID" value="KAB1210224.1"/>
    <property type="molecule type" value="Genomic_DNA"/>
</dbReference>
<dbReference type="PANTHER" id="PTHR33671:SF3">
    <property type="entry name" value="F28N24.8 PROTEIN"/>
    <property type="match status" value="1"/>
</dbReference>
<name>A0A6A1VBU5_9ROSI</name>
<feature type="region of interest" description="Disordered" evidence="1">
    <location>
        <begin position="359"/>
        <end position="396"/>
    </location>
</feature>
<feature type="compositionally biased region" description="Polar residues" evidence="1">
    <location>
        <begin position="157"/>
        <end position="173"/>
    </location>
</feature>
<dbReference type="OrthoDB" id="677721at2759"/>
<dbReference type="Pfam" id="PF05097">
    <property type="entry name" value="DUF688"/>
    <property type="match status" value="1"/>
</dbReference>
<dbReference type="InterPro" id="IPR007789">
    <property type="entry name" value="DUF688"/>
</dbReference>
<dbReference type="PANTHER" id="PTHR33671">
    <property type="entry name" value="N-METHYLTRANSFERASE, PUTATIVE (DUF688)-RELATED"/>
    <property type="match status" value="1"/>
</dbReference>
<evidence type="ECO:0000313" key="2">
    <source>
        <dbReference type="EMBL" id="KAB1210224.1"/>
    </source>
</evidence>
<proteinExistence type="predicted"/>
<protein>
    <submittedName>
        <fullName evidence="2">Uncharacterized protein</fullName>
    </submittedName>
</protein>
<dbReference type="AlphaFoldDB" id="A0A6A1VBU5"/>
<keyword evidence="3" id="KW-1185">Reference proteome</keyword>